<reference evidence="1" key="1">
    <citation type="submission" date="2018-05" db="EMBL/GenBank/DDBJ databases">
        <authorList>
            <person name="Lanie J.A."/>
            <person name="Ng W.-L."/>
            <person name="Kazmierczak K.M."/>
            <person name="Andrzejewski T.M."/>
            <person name="Davidsen T.M."/>
            <person name="Wayne K.J."/>
            <person name="Tettelin H."/>
            <person name="Glass J.I."/>
            <person name="Rusch D."/>
            <person name="Podicherti R."/>
            <person name="Tsui H.-C.T."/>
            <person name="Winkler M.E."/>
        </authorList>
    </citation>
    <scope>NUCLEOTIDE SEQUENCE</scope>
</reference>
<dbReference type="AlphaFoldDB" id="A0A382KMK9"/>
<sequence>VATKAKPLTVSEAQRAIYIDFEGTAVDPPSLLGIVWHDGDEANFVQYVVEEGLWPAAEAKSPDYGGDCRKATWADLAEIRYRAETDHRRVFAWSTHEATALEKYVPDEDDRKWFSANVENAIPYAKAWKKANHPDVVFKKDPKNPILGKNRLNRYFKLIDYLVPQAFGPGNTAQRVRKVREMLKRNGGDYSVLTGTKKGQWTKVLKHNWYDCDGLRKLVQRCAADLETRSADR</sequence>
<gene>
    <name evidence="1" type="ORF">METZ01_LOCUS277537</name>
</gene>
<proteinExistence type="predicted"/>
<feature type="non-terminal residue" evidence="1">
    <location>
        <position position="1"/>
    </location>
</feature>
<dbReference type="EMBL" id="UINC01081126">
    <property type="protein sequence ID" value="SVC24683.1"/>
    <property type="molecule type" value="Genomic_DNA"/>
</dbReference>
<name>A0A382KMK9_9ZZZZ</name>
<evidence type="ECO:0000313" key="1">
    <source>
        <dbReference type="EMBL" id="SVC24683.1"/>
    </source>
</evidence>
<protein>
    <submittedName>
        <fullName evidence="1">Uncharacterized protein</fullName>
    </submittedName>
</protein>
<accession>A0A382KMK9</accession>
<organism evidence="1">
    <name type="scientific">marine metagenome</name>
    <dbReference type="NCBI Taxonomy" id="408172"/>
    <lineage>
        <taxon>unclassified sequences</taxon>
        <taxon>metagenomes</taxon>
        <taxon>ecological metagenomes</taxon>
    </lineage>
</organism>